<dbReference type="STRING" id="79200.A0A161YC57"/>
<dbReference type="GO" id="GO:0005829">
    <property type="term" value="C:cytosol"/>
    <property type="evidence" value="ECO:0007669"/>
    <property type="project" value="TreeGrafter"/>
</dbReference>
<dbReference type="Gramene" id="KZN08897">
    <property type="protein sequence ID" value="KZN08897"/>
    <property type="gene ID" value="DCAR_001553"/>
</dbReference>
<dbReference type="KEGG" id="dcr:108210286"/>
<evidence type="ECO:0000313" key="3">
    <source>
        <dbReference type="Proteomes" id="UP000077755"/>
    </source>
</evidence>
<sequence>MSTPTDLNPCENPKQWRFWWESQSQLPILNLHLFNPQVKPLAQCTHLKLNLLLHNSLLELTWFQSQLEVFLRVPFPRVLVDSESPLTFKLLEDHIQVKFCLLLSVDHPLVSSLDNVILLEEERTRAKADVERLEMDYDIECLSSTGGVYFYCRNCSTKLSTSLRTFEEMPSVNWREVADNWFGNCCCSFGGISEKLVISYAKSYTSTTGLCLLNTSSVILSKDDLVGFNIPDWSLKEDNELDLSVKNGVQKTTGIKDDTTMSFHGQTEMMDAIDSKLNKLCFSKDELKNEVKHEIVYTDALSQVSPTLEDIKHVPSSPGHYSKDHDIKCCDHSGSEPSAKELDTSAFELLENQKSFLDGYLGNVFMTRTSNLTKDVRWFELSCPCCSCLLGAYPRGNSNVVFDDGVHLFKCYISTCSDAGASGNLFRMYTLERMFSSQLLECAKDELSFRTVIRDLQTKRPILKIVLLNPNSWCCFGYCSSTVDQVSRINMSPAIKLLFSDCSKSDECELRMIEEWVVKNQADEVYMLASQIEELIRSLELVKNVLPPSHSLLQGFSLSSLRI</sequence>
<dbReference type="PANTHER" id="PTHR31531:SF2">
    <property type="entry name" value="E3 UBIQUITIN-PROTEIN LIGASE E3D"/>
    <property type="match status" value="1"/>
</dbReference>
<dbReference type="AlphaFoldDB" id="A0A161YC57"/>
<dbReference type="GO" id="GO:0043161">
    <property type="term" value="P:proteasome-mediated ubiquitin-dependent protein catabolic process"/>
    <property type="evidence" value="ECO:0007669"/>
    <property type="project" value="TreeGrafter"/>
</dbReference>
<evidence type="ECO:0000313" key="1">
    <source>
        <dbReference type="EMBL" id="KZN08897.1"/>
    </source>
</evidence>
<evidence type="ECO:0008006" key="4">
    <source>
        <dbReference type="Google" id="ProtNLM"/>
    </source>
</evidence>
<dbReference type="GO" id="GO:0000209">
    <property type="term" value="P:protein polyubiquitination"/>
    <property type="evidence" value="ECO:0007669"/>
    <property type="project" value="TreeGrafter"/>
</dbReference>
<dbReference type="GO" id="GO:0006513">
    <property type="term" value="P:protein monoubiquitination"/>
    <property type="evidence" value="ECO:0007669"/>
    <property type="project" value="TreeGrafter"/>
</dbReference>
<reference evidence="2" key="2">
    <citation type="submission" date="2022-03" db="EMBL/GenBank/DDBJ databases">
        <title>Draft title - Genomic analysis of global carrot germplasm unveils the trajectory of domestication and the origin of high carotenoid orange carrot.</title>
        <authorList>
            <person name="Iorizzo M."/>
            <person name="Ellison S."/>
            <person name="Senalik D."/>
            <person name="Macko-Podgorni A."/>
            <person name="Grzebelus D."/>
            <person name="Bostan H."/>
            <person name="Rolling W."/>
            <person name="Curaba J."/>
            <person name="Simon P."/>
        </authorList>
    </citation>
    <scope>NUCLEOTIDE SEQUENCE</scope>
    <source>
        <tissue evidence="2">Leaf</tissue>
    </source>
</reference>
<organism evidence="1">
    <name type="scientific">Daucus carota subsp. sativus</name>
    <name type="common">Carrot</name>
    <dbReference type="NCBI Taxonomy" id="79200"/>
    <lineage>
        <taxon>Eukaryota</taxon>
        <taxon>Viridiplantae</taxon>
        <taxon>Streptophyta</taxon>
        <taxon>Embryophyta</taxon>
        <taxon>Tracheophyta</taxon>
        <taxon>Spermatophyta</taxon>
        <taxon>Magnoliopsida</taxon>
        <taxon>eudicotyledons</taxon>
        <taxon>Gunneridae</taxon>
        <taxon>Pentapetalae</taxon>
        <taxon>asterids</taxon>
        <taxon>campanulids</taxon>
        <taxon>Apiales</taxon>
        <taxon>Apiaceae</taxon>
        <taxon>Apioideae</taxon>
        <taxon>Scandiceae</taxon>
        <taxon>Daucinae</taxon>
        <taxon>Daucus</taxon>
        <taxon>Daucus sect. Daucus</taxon>
    </lineage>
</organism>
<dbReference type="GO" id="GO:0030332">
    <property type="term" value="F:cyclin binding"/>
    <property type="evidence" value="ECO:0007669"/>
    <property type="project" value="TreeGrafter"/>
</dbReference>
<dbReference type="EMBL" id="CP093343">
    <property type="protein sequence ID" value="WOG82337.1"/>
    <property type="molecule type" value="Genomic_DNA"/>
</dbReference>
<reference evidence="1" key="1">
    <citation type="journal article" date="2016" name="Nat. Genet.">
        <title>A high-quality carrot genome assembly provides new insights into carotenoid accumulation and asterid genome evolution.</title>
        <authorList>
            <person name="Iorizzo M."/>
            <person name="Ellison S."/>
            <person name="Senalik D."/>
            <person name="Zeng P."/>
            <person name="Satapoomin P."/>
            <person name="Huang J."/>
            <person name="Bowman M."/>
            <person name="Iovene M."/>
            <person name="Sanseverino W."/>
            <person name="Cavagnaro P."/>
            <person name="Yildiz M."/>
            <person name="Macko-Podgorni A."/>
            <person name="Moranska E."/>
            <person name="Grzebelus E."/>
            <person name="Grzebelus D."/>
            <person name="Ashrafi H."/>
            <person name="Zheng Z."/>
            <person name="Cheng S."/>
            <person name="Spooner D."/>
            <person name="Van Deynze A."/>
            <person name="Simon P."/>
        </authorList>
    </citation>
    <scope>NUCLEOTIDE SEQUENCE [LARGE SCALE GENOMIC DNA]</scope>
    <source>
        <tissue evidence="1">Leaf</tissue>
    </source>
</reference>
<dbReference type="PANTHER" id="PTHR31531">
    <property type="entry name" value="E3 UBIQUITIN-PROTEIN LIGASE E3D FAMILY MEMBER"/>
    <property type="match status" value="1"/>
</dbReference>
<dbReference type="GO" id="GO:0051865">
    <property type="term" value="P:protein autoubiquitination"/>
    <property type="evidence" value="ECO:0007669"/>
    <property type="project" value="TreeGrafter"/>
</dbReference>
<dbReference type="Proteomes" id="UP000077755">
    <property type="component" value="Chromosome 1"/>
</dbReference>
<dbReference type="OMA" id="FGNCCCS"/>
<proteinExistence type="predicted"/>
<protein>
    <recommendedName>
        <fullName evidence="4">Ubiquitin-conjugating enzyme E2C-binding protein</fullName>
    </recommendedName>
</protein>
<dbReference type="GO" id="GO:0000151">
    <property type="term" value="C:ubiquitin ligase complex"/>
    <property type="evidence" value="ECO:0007669"/>
    <property type="project" value="TreeGrafter"/>
</dbReference>
<dbReference type="GO" id="GO:0005634">
    <property type="term" value="C:nucleus"/>
    <property type="evidence" value="ECO:0007669"/>
    <property type="project" value="TreeGrafter"/>
</dbReference>
<dbReference type="GO" id="GO:0061630">
    <property type="term" value="F:ubiquitin protein ligase activity"/>
    <property type="evidence" value="ECO:0007669"/>
    <property type="project" value="TreeGrafter"/>
</dbReference>
<dbReference type="EMBL" id="LNRQ01000001">
    <property type="protein sequence ID" value="KZN08897.1"/>
    <property type="molecule type" value="Genomic_DNA"/>
</dbReference>
<keyword evidence="3" id="KW-1185">Reference proteome</keyword>
<dbReference type="Pfam" id="PF09814">
    <property type="entry name" value="HECT_2"/>
    <property type="match status" value="2"/>
</dbReference>
<dbReference type="OrthoDB" id="781818at2759"/>
<dbReference type="GO" id="GO:0031624">
    <property type="term" value="F:ubiquitin conjugating enzyme binding"/>
    <property type="evidence" value="ECO:0007669"/>
    <property type="project" value="TreeGrafter"/>
</dbReference>
<name>A0A161YC57_DAUCS</name>
<dbReference type="InterPro" id="IPR019193">
    <property type="entry name" value="UBQ-conj_enz_E2-bd_prot"/>
</dbReference>
<accession>A0A161YC57</accession>
<gene>
    <name evidence="1" type="ORF">DCAR_001553</name>
    <name evidence="2" type="ORF">DCAR_0101500</name>
</gene>
<evidence type="ECO:0000313" key="2">
    <source>
        <dbReference type="EMBL" id="WOG82337.1"/>
    </source>
</evidence>